<dbReference type="PANTHER" id="PTHR43245">
    <property type="entry name" value="BIFUNCTIONAL POLYMYXIN RESISTANCE PROTEIN ARNA"/>
    <property type="match status" value="1"/>
</dbReference>
<dbReference type="PATRIC" id="fig|1121318.3.peg.821"/>
<keyword evidence="2" id="KW-0413">Isomerase</keyword>
<keyword evidence="3" id="KW-1185">Reference proteome</keyword>
<feature type="domain" description="NAD-dependent epimerase/dehydratase" evidence="1">
    <location>
        <begin position="3"/>
        <end position="234"/>
    </location>
</feature>
<dbReference type="GO" id="GO:0003978">
    <property type="term" value="F:UDP-glucose 4-epimerase activity"/>
    <property type="evidence" value="ECO:0007669"/>
    <property type="project" value="UniProtKB-EC"/>
</dbReference>
<proteinExistence type="predicted"/>
<evidence type="ECO:0000313" key="3">
    <source>
        <dbReference type="Proteomes" id="UP000037043"/>
    </source>
</evidence>
<dbReference type="Proteomes" id="UP000037043">
    <property type="component" value="Unassembled WGS sequence"/>
</dbReference>
<dbReference type="AlphaFoldDB" id="A0A0L6ZCG6"/>
<evidence type="ECO:0000259" key="1">
    <source>
        <dbReference type="Pfam" id="PF01370"/>
    </source>
</evidence>
<dbReference type="Pfam" id="PF01370">
    <property type="entry name" value="Epimerase"/>
    <property type="match status" value="1"/>
</dbReference>
<dbReference type="InterPro" id="IPR036291">
    <property type="entry name" value="NAD(P)-bd_dom_sf"/>
</dbReference>
<dbReference type="PANTHER" id="PTHR43245:SF59">
    <property type="entry name" value="UDP-GLUCOSE EPIMERASE"/>
    <property type="match status" value="1"/>
</dbReference>
<dbReference type="Gene3D" id="3.90.25.10">
    <property type="entry name" value="UDP-galactose 4-epimerase, domain 1"/>
    <property type="match status" value="1"/>
</dbReference>
<dbReference type="SUPFAM" id="SSF51735">
    <property type="entry name" value="NAD(P)-binding Rossmann-fold domains"/>
    <property type="match status" value="1"/>
</dbReference>
<dbReference type="EC" id="5.1.3.2" evidence="2"/>
<dbReference type="Gene3D" id="3.40.50.720">
    <property type="entry name" value="NAD(P)-binding Rossmann-like Domain"/>
    <property type="match status" value="1"/>
</dbReference>
<dbReference type="RefSeq" id="WP_052220406.1">
    <property type="nucleotide sequence ID" value="NZ_LHUR01000012.1"/>
</dbReference>
<accession>A0A0L6ZCG6</accession>
<dbReference type="InterPro" id="IPR050177">
    <property type="entry name" value="Lipid_A_modif_metabolic_enz"/>
</dbReference>
<protein>
    <submittedName>
        <fullName evidence="2">UDP-glucose 4-epimerase</fullName>
        <ecNumber evidence="2">5.1.3.2</ecNumber>
    </submittedName>
</protein>
<evidence type="ECO:0000313" key="2">
    <source>
        <dbReference type="EMBL" id="KOA20674.1"/>
    </source>
</evidence>
<dbReference type="InterPro" id="IPR001509">
    <property type="entry name" value="Epimerase_deHydtase"/>
</dbReference>
<dbReference type="EMBL" id="LHUR01000012">
    <property type="protein sequence ID" value="KOA20674.1"/>
    <property type="molecule type" value="Genomic_DNA"/>
</dbReference>
<comment type="caution">
    <text evidence="2">The sequence shown here is derived from an EMBL/GenBank/DDBJ whole genome shotgun (WGS) entry which is preliminary data.</text>
</comment>
<dbReference type="PRINTS" id="PR01713">
    <property type="entry name" value="NUCEPIMERASE"/>
</dbReference>
<organism evidence="2 3">
    <name type="scientific">Clostridium homopropionicum DSM 5847</name>
    <dbReference type="NCBI Taxonomy" id="1121318"/>
    <lineage>
        <taxon>Bacteria</taxon>
        <taxon>Bacillati</taxon>
        <taxon>Bacillota</taxon>
        <taxon>Clostridia</taxon>
        <taxon>Eubacteriales</taxon>
        <taxon>Clostridiaceae</taxon>
        <taxon>Clostridium</taxon>
    </lineage>
</organism>
<sequence>MKILVTGGAGFIGSNLVDKLVQLKHEVIIVDNLSSGKKENLNNNCIFYNLDILDKNLFKVVEKENPSVVFHLAAQVDVGKSFINPYEDAMTNVLGTINILEACRKYRVRKIIFASSAAVYGIPQYLGLDEKHITKPISFYGYSKLTSENYIQMYSNAYELDYSILRYANVYGTRQNYNGEGGVIAIFINKVLNAEIPHIYGDGNQNRDFIYVDDVVNANISAINKGSKTILNIGTGKSTSINELYEIIKVSMNTEITPIYMEERKGDIKESYFNVSLANVNLGWNSKYPLNIGIEKTISYYLRRKYTELNA</sequence>
<reference evidence="3" key="1">
    <citation type="submission" date="2015-08" db="EMBL/GenBank/DDBJ databases">
        <title>Genome sequence of the strict anaerobe Clostridium homopropionicum LuHBu1 (DSM 5847T).</title>
        <authorList>
            <person name="Poehlein A."/>
            <person name="Beck M."/>
            <person name="Schiel-Bengelsdorf B."/>
            <person name="Bengelsdorf F.R."/>
            <person name="Daniel R."/>
            <person name="Duerre P."/>
        </authorList>
    </citation>
    <scope>NUCLEOTIDE SEQUENCE [LARGE SCALE GENOMIC DNA]</scope>
    <source>
        <strain evidence="3">DSM 5847</strain>
    </source>
</reference>
<gene>
    <name evidence="2" type="ORF">CLHOM_08160</name>
</gene>
<name>A0A0L6ZCG6_9CLOT</name>
<dbReference type="STRING" id="36844.SAMN04488501_103186"/>